<organism evidence="2">
    <name type="scientific">Amphimedon queenslandica</name>
    <name type="common">Sponge</name>
    <dbReference type="NCBI Taxonomy" id="400682"/>
    <lineage>
        <taxon>Eukaryota</taxon>
        <taxon>Metazoa</taxon>
        <taxon>Porifera</taxon>
        <taxon>Demospongiae</taxon>
        <taxon>Heteroscleromorpha</taxon>
        <taxon>Haplosclerida</taxon>
        <taxon>Niphatidae</taxon>
        <taxon>Amphimedon</taxon>
    </lineage>
</organism>
<reference evidence="2" key="1">
    <citation type="submission" date="2017-05" db="UniProtKB">
        <authorList>
            <consortium name="EnsemblMetazoa"/>
        </authorList>
    </citation>
    <scope>IDENTIFICATION</scope>
</reference>
<keyword evidence="1" id="KW-1133">Transmembrane helix</keyword>
<dbReference type="EnsemblMetazoa" id="Aqu2.1.36383_001">
    <property type="protein sequence ID" value="Aqu2.1.36383_001"/>
    <property type="gene ID" value="Aqu2.1.36383"/>
</dbReference>
<feature type="transmembrane region" description="Helical" evidence="1">
    <location>
        <begin position="31"/>
        <end position="51"/>
    </location>
</feature>
<proteinExistence type="predicted"/>
<protein>
    <submittedName>
        <fullName evidence="2">Uncharacterized protein</fullName>
    </submittedName>
</protein>
<evidence type="ECO:0000256" key="1">
    <source>
        <dbReference type="SAM" id="Phobius"/>
    </source>
</evidence>
<keyword evidence="1" id="KW-0472">Membrane</keyword>
<evidence type="ECO:0000313" key="2">
    <source>
        <dbReference type="EnsemblMetazoa" id="Aqu2.1.36383_001"/>
    </source>
</evidence>
<dbReference type="AlphaFoldDB" id="A0A1X7V8R6"/>
<name>A0A1X7V8R6_AMPQE</name>
<accession>A0A1X7V8R6</accession>
<dbReference type="InParanoid" id="A0A1X7V8R6"/>
<sequence>MEKETQKLLHLFYNSINNTTKYGEIQQFAEFPPVGALVFLNVFLTMVLSILTKCGRTCRQVLEEYENYCVKSVFSGSAAT</sequence>
<keyword evidence="1" id="KW-0812">Transmembrane</keyword>